<dbReference type="GO" id="GO:0033214">
    <property type="term" value="P:siderophore-iron import into cell"/>
    <property type="evidence" value="ECO:0007669"/>
    <property type="project" value="TreeGrafter"/>
</dbReference>
<feature type="transmembrane region" description="Helical" evidence="8">
    <location>
        <begin position="179"/>
        <end position="205"/>
    </location>
</feature>
<evidence type="ECO:0000313" key="9">
    <source>
        <dbReference type="EMBL" id="VAW93162.1"/>
    </source>
</evidence>
<name>A0A3B1A099_9ZZZZ</name>
<keyword evidence="7 8" id="KW-0472">Membrane</keyword>
<keyword evidence="4" id="KW-1003">Cell membrane</keyword>
<dbReference type="CDD" id="cd06550">
    <property type="entry name" value="TM_ABC_iron-siderophores_like"/>
    <property type="match status" value="1"/>
</dbReference>
<keyword evidence="5 8" id="KW-0812">Transmembrane</keyword>
<organism evidence="9">
    <name type="scientific">hydrothermal vent metagenome</name>
    <dbReference type="NCBI Taxonomy" id="652676"/>
    <lineage>
        <taxon>unclassified sequences</taxon>
        <taxon>metagenomes</taxon>
        <taxon>ecological metagenomes</taxon>
    </lineage>
</organism>
<evidence type="ECO:0000256" key="3">
    <source>
        <dbReference type="ARBA" id="ARBA00022448"/>
    </source>
</evidence>
<reference evidence="9" key="1">
    <citation type="submission" date="2018-06" db="EMBL/GenBank/DDBJ databases">
        <authorList>
            <person name="Zhirakovskaya E."/>
        </authorList>
    </citation>
    <scope>NUCLEOTIDE SEQUENCE</scope>
</reference>
<sequence length="319" mass="33894">MSILVIATIASLITALLVGSSSVSFNDVLHNIFNTQTSTQQLIVQLRLERALAAFVTGGLLALAGALMQVLIRNPLADPYILGISGGASVAALLAIMLGLPLVALTTSAFAGALFAMLLVFLLSRGLKNTHWNPTRLLLTGIILAAGWGAIISFILTFSPSNRVHSMLFWLMGDLSYSHLPTLGFVILLFGLLLSLLLARSLNVLIRGEQFAQSLGIATHQLQWKLLVLASLCTATAVTQAGSIGFIGLVVPHLIRLAGIQDHRILLPASVLCGGTLLTLADTLSRSLFSPIQIPVGIVTALIGIPLFLYLLQRSEAHR</sequence>
<comment type="similarity">
    <text evidence="2">Belongs to the binding-protein-dependent transport system permease family. FecCD subfamily.</text>
</comment>
<proteinExistence type="inferred from homology"/>
<dbReference type="AlphaFoldDB" id="A0A3B1A099"/>
<dbReference type="Pfam" id="PF01032">
    <property type="entry name" value="FecCD"/>
    <property type="match status" value="1"/>
</dbReference>
<dbReference type="PANTHER" id="PTHR30472">
    <property type="entry name" value="FERRIC ENTEROBACTIN TRANSPORT SYSTEM PERMEASE PROTEIN"/>
    <property type="match status" value="1"/>
</dbReference>
<accession>A0A3B1A099</accession>
<feature type="transmembrane region" description="Helical" evidence="8">
    <location>
        <begin position="292"/>
        <end position="312"/>
    </location>
</feature>
<evidence type="ECO:0000256" key="5">
    <source>
        <dbReference type="ARBA" id="ARBA00022692"/>
    </source>
</evidence>
<dbReference type="EMBL" id="UOFT01000031">
    <property type="protein sequence ID" value="VAW93162.1"/>
    <property type="molecule type" value="Genomic_DNA"/>
</dbReference>
<dbReference type="InterPro" id="IPR000522">
    <property type="entry name" value="ABC_transptr_permease_BtuC"/>
</dbReference>
<feature type="transmembrane region" description="Helical" evidence="8">
    <location>
        <begin position="226"/>
        <end position="251"/>
    </location>
</feature>
<dbReference type="FunFam" id="1.10.3470.10:FF:000001">
    <property type="entry name" value="Vitamin B12 ABC transporter permease BtuC"/>
    <property type="match status" value="1"/>
</dbReference>
<feature type="transmembrane region" description="Helical" evidence="8">
    <location>
        <begin position="50"/>
        <end position="72"/>
    </location>
</feature>
<feature type="transmembrane region" description="Helical" evidence="8">
    <location>
        <begin position="104"/>
        <end position="124"/>
    </location>
</feature>
<evidence type="ECO:0000256" key="2">
    <source>
        <dbReference type="ARBA" id="ARBA00007935"/>
    </source>
</evidence>
<dbReference type="InterPro" id="IPR037294">
    <property type="entry name" value="ABC_BtuC-like"/>
</dbReference>
<evidence type="ECO:0000256" key="8">
    <source>
        <dbReference type="SAM" id="Phobius"/>
    </source>
</evidence>
<dbReference type="Gene3D" id="1.10.3470.10">
    <property type="entry name" value="ABC transporter involved in vitamin B12 uptake, BtuC"/>
    <property type="match status" value="1"/>
</dbReference>
<dbReference type="SUPFAM" id="SSF81345">
    <property type="entry name" value="ABC transporter involved in vitamin B12 uptake, BtuC"/>
    <property type="match status" value="1"/>
</dbReference>
<feature type="transmembrane region" description="Helical" evidence="8">
    <location>
        <begin position="136"/>
        <end position="159"/>
    </location>
</feature>
<gene>
    <name evidence="9" type="ORF">MNBD_GAMMA23-2100</name>
</gene>
<keyword evidence="3" id="KW-0813">Transport</keyword>
<comment type="subcellular location">
    <subcellularLocation>
        <location evidence="1">Cell membrane</location>
        <topology evidence="1">Multi-pass membrane protein</topology>
    </subcellularLocation>
</comment>
<evidence type="ECO:0000256" key="4">
    <source>
        <dbReference type="ARBA" id="ARBA00022475"/>
    </source>
</evidence>
<evidence type="ECO:0008006" key="10">
    <source>
        <dbReference type="Google" id="ProtNLM"/>
    </source>
</evidence>
<evidence type="ECO:0000256" key="1">
    <source>
        <dbReference type="ARBA" id="ARBA00004651"/>
    </source>
</evidence>
<feature type="transmembrane region" description="Helical" evidence="8">
    <location>
        <begin position="79"/>
        <end position="98"/>
    </location>
</feature>
<dbReference type="GO" id="GO:0005886">
    <property type="term" value="C:plasma membrane"/>
    <property type="evidence" value="ECO:0007669"/>
    <property type="project" value="UniProtKB-SubCell"/>
</dbReference>
<evidence type="ECO:0000256" key="6">
    <source>
        <dbReference type="ARBA" id="ARBA00022989"/>
    </source>
</evidence>
<dbReference type="GO" id="GO:0022857">
    <property type="term" value="F:transmembrane transporter activity"/>
    <property type="evidence" value="ECO:0007669"/>
    <property type="project" value="InterPro"/>
</dbReference>
<keyword evidence="6 8" id="KW-1133">Transmembrane helix</keyword>
<evidence type="ECO:0000256" key="7">
    <source>
        <dbReference type="ARBA" id="ARBA00023136"/>
    </source>
</evidence>
<protein>
    <recommendedName>
        <fullName evidence="10">Vitamin B12 ABC transporter, permease protein BtuC</fullName>
    </recommendedName>
</protein>
<dbReference type="PANTHER" id="PTHR30472:SF25">
    <property type="entry name" value="ABC TRANSPORTER PERMEASE PROTEIN MJ0876-RELATED"/>
    <property type="match status" value="1"/>
</dbReference>